<accession>A0A2T1GNQ9</accession>
<dbReference type="AlphaFoldDB" id="A0A2T1GNQ9"/>
<reference evidence="1 2" key="1">
    <citation type="submission" date="2018-03" db="EMBL/GenBank/DDBJ databases">
        <title>The ancient ancestry and fast evolution of plastids.</title>
        <authorList>
            <person name="Moore K.R."/>
            <person name="Magnabosco C."/>
            <person name="Momper L."/>
            <person name="Gold D.A."/>
            <person name="Bosak T."/>
            <person name="Fournier G.P."/>
        </authorList>
    </citation>
    <scope>NUCLEOTIDE SEQUENCE [LARGE SCALE GENOMIC DNA]</scope>
    <source>
        <strain evidence="1 2">CCALA 037</strain>
    </source>
</reference>
<dbReference type="EMBL" id="PVWO01000002">
    <property type="protein sequence ID" value="PSB59571.1"/>
    <property type="molecule type" value="Genomic_DNA"/>
</dbReference>
<gene>
    <name evidence="1" type="ORF">C7B77_00265</name>
</gene>
<protein>
    <submittedName>
        <fullName evidence="1">Uncharacterized protein</fullName>
    </submittedName>
</protein>
<evidence type="ECO:0000313" key="2">
    <source>
        <dbReference type="Proteomes" id="UP000238937"/>
    </source>
</evidence>
<keyword evidence="2" id="KW-1185">Reference proteome</keyword>
<name>A0A2T1GNQ9_9CYAN</name>
<sequence length="318" mass="36726">MYYPDLQAAKRISPLVSQQSAEMAKRKPYRFAKQYLNYQTFLDIVVLSQIARQSRIEFDPTTVLFHWQCSNWDVDNIPIYGLSKDTLELFQESKIDNNKDFFENLPESQLTRYCILLPSGSYETSEGHYIEMLWIDSIRNSDCEPKDIERRVGGTTIIDRVQGNSQRIVTSAIDTNDCTYCTLADYPKVSLEIGNIDEGEFVDGALSIITRLRDLALQVVMAIEFLPEAVSLDLPAAGSSKGFGKKPPTAKFWQIRRVEIEQKRYIVREKTDGSESESARKSPRPHFRKWHWRRVAVGAERKGREWRLIPNTYVNPEN</sequence>
<dbReference type="Proteomes" id="UP000238937">
    <property type="component" value="Unassembled WGS sequence"/>
</dbReference>
<proteinExistence type="predicted"/>
<evidence type="ECO:0000313" key="1">
    <source>
        <dbReference type="EMBL" id="PSB59571.1"/>
    </source>
</evidence>
<dbReference type="RefSeq" id="WP_106299317.1">
    <property type="nucleotide sequence ID" value="NZ_PVWO01000002.1"/>
</dbReference>
<comment type="caution">
    <text evidence="1">The sequence shown here is derived from an EMBL/GenBank/DDBJ whole genome shotgun (WGS) entry which is preliminary data.</text>
</comment>
<dbReference type="InterPro" id="IPR058915">
    <property type="entry name" value="AcrVA2-like"/>
</dbReference>
<dbReference type="Pfam" id="PF26125">
    <property type="entry name" value="AcrVA2-like"/>
    <property type="match status" value="1"/>
</dbReference>
<organism evidence="1 2">
    <name type="scientific">Chamaesiphon polymorphus CCALA 037</name>
    <dbReference type="NCBI Taxonomy" id="2107692"/>
    <lineage>
        <taxon>Bacteria</taxon>
        <taxon>Bacillati</taxon>
        <taxon>Cyanobacteriota</taxon>
        <taxon>Cyanophyceae</taxon>
        <taxon>Gomontiellales</taxon>
        <taxon>Chamaesiphonaceae</taxon>
        <taxon>Chamaesiphon</taxon>
    </lineage>
</organism>